<name>A0ACD3AY45_9AGAR</name>
<proteinExistence type="predicted"/>
<keyword evidence="2" id="KW-1185">Reference proteome</keyword>
<evidence type="ECO:0000313" key="1">
    <source>
        <dbReference type="EMBL" id="TFK70663.1"/>
    </source>
</evidence>
<dbReference type="EMBL" id="ML208309">
    <property type="protein sequence ID" value="TFK70663.1"/>
    <property type="molecule type" value="Genomic_DNA"/>
</dbReference>
<evidence type="ECO:0000313" key="2">
    <source>
        <dbReference type="Proteomes" id="UP000308600"/>
    </source>
</evidence>
<accession>A0ACD3AY45</accession>
<sequence>MADIPPEIIEIFVLYLHEDISARHTHLARCCLVSRSWYTIAQPLLFSVIKIATGESDRQDIKSDPWTIPTFINTLEESPHIQNFVHSLSIEVKGATSLQPLLRLLKELHRLRLFFSHYAPPSKFHPDYFLCVHDVFRSDRFTSLSLTTIRDFPVGVFSHCVALQELALSRVTFASLDADPPPRSSTGPKPQLHTLVIFSILNEEISILPWLTNPSNPLDVSKLKTFLAMDRSDSVSIHRTVCKFASFVSSSLEVLLIDSPIDNEPSGILQVDEFMNLRTIMLWLFQDFEDSINMLPPIIDILRRLPNPRILEEVELLCEFPESEYQDASLLSFEDMVTQGWSEFDTLLTSSGFHNLGLVKLTVYNVAHGLTGQNYIDRFTSGLSALSESGKLCIETTKVDHYVSSQKQIWFT</sequence>
<protein>
    <submittedName>
        <fullName evidence="1">Uncharacterized protein</fullName>
    </submittedName>
</protein>
<dbReference type="Proteomes" id="UP000308600">
    <property type="component" value="Unassembled WGS sequence"/>
</dbReference>
<reference evidence="1 2" key="1">
    <citation type="journal article" date="2019" name="Nat. Ecol. Evol.">
        <title>Megaphylogeny resolves global patterns of mushroom evolution.</title>
        <authorList>
            <person name="Varga T."/>
            <person name="Krizsan K."/>
            <person name="Foldi C."/>
            <person name="Dima B."/>
            <person name="Sanchez-Garcia M."/>
            <person name="Sanchez-Ramirez S."/>
            <person name="Szollosi G.J."/>
            <person name="Szarkandi J.G."/>
            <person name="Papp V."/>
            <person name="Albert L."/>
            <person name="Andreopoulos W."/>
            <person name="Angelini C."/>
            <person name="Antonin V."/>
            <person name="Barry K.W."/>
            <person name="Bougher N.L."/>
            <person name="Buchanan P."/>
            <person name="Buyck B."/>
            <person name="Bense V."/>
            <person name="Catcheside P."/>
            <person name="Chovatia M."/>
            <person name="Cooper J."/>
            <person name="Damon W."/>
            <person name="Desjardin D."/>
            <person name="Finy P."/>
            <person name="Geml J."/>
            <person name="Haridas S."/>
            <person name="Hughes K."/>
            <person name="Justo A."/>
            <person name="Karasinski D."/>
            <person name="Kautmanova I."/>
            <person name="Kiss B."/>
            <person name="Kocsube S."/>
            <person name="Kotiranta H."/>
            <person name="LaButti K.M."/>
            <person name="Lechner B.E."/>
            <person name="Liimatainen K."/>
            <person name="Lipzen A."/>
            <person name="Lukacs Z."/>
            <person name="Mihaltcheva S."/>
            <person name="Morgado L.N."/>
            <person name="Niskanen T."/>
            <person name="Noordeloos M.E."/>
            <person name="Ohm R.A."/>
            <person name="Ortiz-Santana B."/>
            <person name="Ovrebo C."/>
            <person name="Racz N."/>
            <person name="Riley R."/>
            <person name="Savchenko A."/>
            <person name="Shiryaev A."/>
            <person name="Soop K."/>
            <person name="Spirin V."/>
            <person name="Szebenyi C."/>
            <person name="Tomsovsky M."/>
            <person name="Tulloss R.E."/>
            <person name="Uehling J."/>
            <person name="Grigoriev I.V."/>
            <person name="Vagvolgyi C."/>
            <person name="Papp T."/>
            <person name="Martin F.M."/>
            <person name="Miettinen O."/>
            <person name="Hibbett D.S."/>
            <person name="Nagy L.G."/>
        </authorList>
    </citation>
    <scope>NUCLEOTIDE SEQUENCE [LARGE SCALE GENOMIC DNA]</scope>
    <source>
        <strain evidence="1 2">NL-1719</strain>
    </source>
</reference>
<gene>
    <name evidence="1" type="ORF">BDN72DRAFT_838612</name>
</gene>
<organism evidence="1 2">
    <name type="scientific">Pluteus cervinus</name>
    <dbReference type="NCBI Taxonomy" id="181527"/>
    <lineage>
        <taxon>Eukaryota</taxon>
        <taxon>Fungi</taxon>
        <taxon>Dikarya</taxon>
        <taxon>Basidiomycota</taxon>
        <taxon>Agaricomycotina</taxon>
        <taxon>Agaricomycetes</taxon>
        <taxon>Agaricomycetidae</taxon>
        <taxon>Agaricales</taxon>
        <taxon>Pluteineae</taxon>
        <taxon>Pluteaceae</taxon>
        <taxon>Pluteus</taxon>
    </lineage>
</organism>